<evidence type="ECO:0000313" key="4">
    <source>
        <dbReference type="Proteomes" id="UP000035740"/>
    </source>
</evidence>
<dbReference type="InterPro" id="IPR013216">
    <property type="entry name" value="Methyltransf_11"/>
</dbReference>
<accession>A0A0J8BE47</accession>
<feature type="domain" description="Methyltransferase type 11" evidence="2">
    <location>
        <begin position="114"/>
        <end position="191"/>
    </location>
</feature>
<dbReference type="Proteomes" id="UP000035740">
    <property type="component" value="Unassembled WGS sequence"/>
</dbReference>
<keyword evidence="4" id="KW-1185">Reference proteome</keyword>
<dbReference type="Pfam" id="PF08241">
    <property type="entry name" value="Methyltransf_11"/>
    <property type="match status" value="1"/>
</dbReference>
<dbReference type="SUPFAM" id="SSF53335">
    <property type="entry name" value="S-adenosyl-L-methionine-dependent methyltransferases"/>
    <property type="match status" value="1"/>
</dbReference>
<feature type="transmembrane region" description="Helical" evidence="1">
    <location>
        <begin position="12"/>
        <end position="29"/>
    </location>
</feature>
<proteinExistence type="predicted"/>
<evidence type="ECO:0000259" key="2">
    <source>
        <dbReference type="Pfam" id="PF08241"/>
    </source>
</evidence>
<dbReference type="OMA" id="WMTQVSS"/>
<evidence type="ECO:0000313" key="3">
    <source>
        <dbReference type="EMBL" id="KMS98237.1"/>
    </source>
</evidence>
<dbReference type="PANTHER" id="PTHR45085">
    <property type="entry name" value="F21J9.14"/>
    <property type="match status" value="1"/>
</dbReference>
<keyword evidence="1" id="KW-1133">Transmembrane helix</keyword>
<dbReference type="OrthoDB" id="682522at2759"/>
<dbReference type="PANTHER" id="PTHR45085:SF3">
    <property type="entry name" value="S-ADENOSYL-L-METHIONINE-DEPENDENT METHYLTRANSFERASES SUPERFAMILY PROTEIN"/>
    <property type="match status" value="1"/>
</dbReference>
<organism evidence="3 4">
    <name type="scientific">Beta vulgaris subsp. vulgaris</name>
    <name type="common">Beet</name>
    <dbReference type="NCBI Taxonomy" id="3555"/>
    <lineage>
        <taxon>Eukaryota</taxon>
        <taxon>Viridiplantae</taxon>
        <taxon>Streptophyta</taxon>
        <taxon>Embryophyta</taxon>
        <taxon>Tracheophyta</taxon>
        <taxon>Spermatophyta</taxon>
        <taxon>Magnoliopsida</taxon>
        <taxon>eudicotyledons</taxon>
        <taxon>Gunneridae</taxon>
        <taxon>Pentapetalae</taxon>
        <taxon>Caryophyllales</taxon>
        <taxon>Chenopodiaceae</taxon>
        <taxon>Betoideae</taxon>
        <taxon>Beta</taxon>
    </lineage>
</organism>
<keyword evidence="1" id="KW-0472">Membrane</keyword>
<dbReference type="EMBL" id="KQ090262">
    <property type="protein sequence ID" value="KMS98237.1"/>
    <property type="molecule type" value="Genomic_DNA"/>
</dbReference>
<protein>
    <recommendedName>
        <fullName evidence="2">Methyltransferase type 11 domain-containing protein</fullName>
    </recommendedName>
</protein>
<dbReference type="Gene3D" id="3.40.50.150">
    <property type="entry name" value="Vaccinia Virus protein VP39"/>
    <property type="match status" value="1"/>
</dbReference>
<dbReference type="InterPro" id="IPR029063">
    <property type="entry name" value="SAM-dependent_MTases_sf"/>
</dbReference>
<dbReference type="GO" id="GO:0008757">
    <property type="term" value="F:S-adenosylmethionine-dependent methyltransferase activity"/>
    <property type="evidence" value="ECO:0007669"/>
    <property type="project" value="InterPro"/>
</dbReference>
<name>A0A0J8BE47_BETVV</name>
<evidence type="ECO:0000256" key="1">
    <source>
        <dbReference type="SAM" id="Phobius"/>
    </source>
</evidence>
<reference evidence="3 4" key="1">
    <citation type="journal article" date="2014" name="Nature">
        <title>The genome of the recently domesticated crop plant sugar beet (Beta vulgaris).</title>
        <authorList>
            <person name="Dohm J.C."/>
            <person name="Minoche A.E."/>
            <person name="Holtgrawe D."/>
            <person name="Capella-Gutierrez S."/>
            <person name="Zakrzewski F."/>
            <person name="Tafer H."/>
            <person name="Rupp O."/>
            <person name="Sorensen T.R."/>
            <person name="Stracke R."/>
            <person name="Reinhardt R."/>
            <person name="Goesmann A."/>
            <person name="Kraft T."/>
            <person name="Schulz B."/>
            <person name="Stadler P.F."/>
            <person name="Schmidt T."/>
            <person name="Gabaldon T."/>
            <person name="Lehrach H."/>
            <person name="Weisshaar B."/>
            <person name="Himmelbauer H."/>
        </authorList>
    </citation>
    <scope>NUCLEOTIDE SEQUENCE [LARGE SCALE GENOMIC DNA]</scope>
    <source>
        <tissue evidence="3">Taproot</tissue>
    </source>
</reference>
<dbReference type="Gramene" id="KMS98237">
    <property type="protein sequence ID" value="KMS98237"/>
    <property type="gene ID" value="BVRB_4g094380"/>
</dbReference>
<dbReference type="eggNOG" id="ENOG502R2IK">
    <property type="taxonomic scope" value="Eukaryota"/>
</dbReference>
<keyword evidence="1" id="KW-0812">Transmembrane</keyword>
<dbReference type="KEGG" id="bvg:104907390"/>
<dbReference type="AlphaFoldDB" id="A0A0J8BE47"/>
<sequence length="239" mass="26920">MEMHIQSFLNKISLVVAIIATLLLVSILLRPPETCILYFSPQNPFKFPHSTCDSHHHPRPFSTLEKKNHRLWSTSAWINKVNSFSLVFIDTQKHGPTHKFSILSNTSKSLCLLAGAGQEVMALQQIGVSDVTAIDLVDSPPLVSRADPYNLPFFDDAFDFAFSAQFDIVLFPSRFVAEMERTVRIGGFCILLLEECTNKEVREVVRLFKRGELVNADNLTFSGSKMTRIVVKITSFVVD</sequence>
<gene>
    <name evidence="3" type="ORF">BVRB_4g094380</name>
</gene>